<keyword evidence="3" id="KW-1185">Reference proteome</keyword>
<dbReference type="EnsemblPlants" id="OMERI01G33080.1">
    <property type="protein sequence ID" value="OMERI01G33080.1"/>
    <property type="gene ID" value="OMERI01G33080"/>
</dbReference>
<proteinExistence type="predicted"/>
<dbReference type="Gramene" id="OMERI01G33080.2">
    <property type="protein sequence ID" value="OMERI01G33080.2"/>
    <property type="gene ID" value="OMERI01G33080"/>
</dbReference>
<dbReference type="Gramene" id="OMERI01G33080.1">
    <property type="protein sequence ID" value="OMERI01G33080.1"/>
    <property type="gene ID" value="OMERI01G33080"/>
</dbReference>
<accession>A0A0E0C9T0</accession>
<reference evidence="2" key="1">
    <citation type="submission" date="2015-04" db="UniProtKB">
        <authorList>
            <consortium name="EnsemblPlants"/>
        </authorList>
    </citation>
    <scope>IDENTIFICATION</scope>
</reference>
<evidence type="ECO:0000313" key="3">
    <source>
        <dbReference type="Proteomes" id="UP000008021"/>
    </source>
</evidence>
<dbReference type="Gramene" id="OMERI01G33080.3">
    <property type="protein sequence ID" value="OMERI01G33080.3"/>
    <property type="gene ID" value="OMERI01G33080"/>
</dbReference>
<dbReference type="AlphaFoldDB" id="A0A0E0C9T0"/>
<dbReference type="EnsemblPlants" id="OMERI01G33080.2">
    <property type="protein sequence ID" value="OMERI01G33080.2"/>
    <property type="gene ID" value="OMERI01G33080"/>
</dbReference>
<sequence>MAHFRDDGPGPCKPGRSSNSHRGRPRGLDQPTINWPRHRTEPHGHTHSSTRISRCLCRRGAAALFRSPPAEGARRAWRSP</sequence>
<name>A0A0E0C9T0_9ORYZ</name>
<evidence type="ECO:0000256" key="1">
    <source>
        <dbReference type="SAM" id="MobiDB-lite"/>
    </source>
</evidence>
<feature type="region of interest" description="Disordered" evidence="1">
    <location>
        <begin position="1"/>
        <end position="52"/>
    </location>
</feature>
<dbReference type="Proteomes" id="UP000008021">
    <property type="component" value="Chromosome 1"/>
</dbReference>
<dbReference type="EnsemblPlants" id="OMERI01G33080.3">
    <property type="protein sequence ID" value="OMERI01G33080.3"/>
    <property type="gene ID" value="OMERI01G33080"/>
</dbReference>
<reference evidence="2" key="2">
    <citation type="submission" date="2018-05" db="EMBL/GenBank/DDBJ databases">
        <title>OmerRS3 (Oryza meridionalis Reference Sequence Version 3).</title>
        <authorList>
            <person name="Zhang J."/>
            <person name="Kudrna D."/>
            <person name="Lee S."/>
            <person name="Talag J."/>
            <person name="Welchert J."/>
            <person name="Wing R.A."/>
        </authorList>
    </citation>
    <scope>NUCLEOTIDE SEQUENCE [LARGE SCALE GENOMIC DNA]</scope>
    <source>
        <strain evidence="2">OR44</strain>
    </source>
</reference>
<dbReference type="HOGENOM" id="CLU_2593819_0_0_1"/>
<evidence type="ECO:0000313" key="2">
    <source>
        <dbReference type="EnsemblPlants" id="OMERI01G33080.1"/>
    </source>
</evidence>
<protein>
    <submittedName>
        <fullName evidence="2">Uncharacterized protein</fullName>
    </submittedName>
</protein>
<organism evidence="2">
    <name type="scientific">Oryza meridionalis</name>
    <dbReference type="NCBI Taxonomy" id="40149"/>
    <lineage>
        <taxon>Eukaryota</taxon>
        <taxon>Viridiplantae</taxon>
        <taxon>Streptophyta</taxon>
        <taxon>Embryophyta</taxon>
        <taxon>Tracheophyta</taxon>
        <taxon>Spermatophyta</taxon>
        <taxon>Magnoliopsida</taxon>
        <taxon>Liliopsida</taxon>
        <taxon>Poales</taxon>
        <taxon>Poaceae</taxon>
        <taxon>BOP clade</taxon>
        <taxon>Oryzoideae</taxon>
        <taxon>Oryzeae</taxon>
        <taxon>Oryzinae</taxon>
        <taxon>Oryza</taxon>
    </lineage>
</organism>